<accession>A0A8B7V579</accession>
<feature type="region of interest" description="Disordered" evidence="9">
    <location>
        <begin position="1"/>
        <end position="25"/>
    </location>
</feature>
<dbReference type="Pfam" id="PF00143">
    <property type="entry name" value="Interferon"/>
    <property type="match status" value="1"/>
</dbReference>
<dbReference type="SMART" id="SM00076">
    <property type="entry name" value="IFabd"/>
    <property type="match status" value="1"/>
</dbReference>
<dbReference type="GeneID" id="109690928"/>
<keyword evidence="5" id="KW-0732">Signal</keyword>
<comment type="subcellular location">
    <subcellularLocation>
        <location evidence="1">Secreted</location>
    </subcellularLocation>
</comment>
<evidence type="ECO:0000256" key="1">
    <source>
        <dbReference type="ARBA" id="ARBA00004613"/>
    </source>
</evidence>
<gene>
    <name evidence="12" type="primary">LOC109690928</name>
</gene>
<evidence type="ECO:0000313" key="11">
    <source>
        <dbReference type="Proteomes" id="UP001732720"/>
    </source>
</evidence>
<dbReference type="CDD" id="cd00095">
    <property type="entry name" value="IFab"/>
    <property type="match status" value="1"/>
</dbReference>
<dbReference type="GO" id="GO:0005615">
    <property type="term" value="C:extracellular space"/>
    <property type="evidence" value="ECO:0007669"/>
    <property type="project" value="UniProtKB-KW"/>
</dbReference>
<evidence type="ECO:0000256" key="7">
    <source>
        <dbReference type="ARBA" id="ARBA00023157"/>
    </source>
</evidence>
<evidence type="ECO:0000256" key="5">
    <source>
        <dbReference type="ARBA" id="ARBA00022729"/>
    </source>
</evidence>
<dbReference type="PANTHER" id="PTHR11691:SF60">
    <property type="entry name" value="INTERFERON ALPHA-5"/>
    <property type="match status" value="1"/>
</dbReference>
<keyword evidence="6 8" id="KW-0051">Antiviral defense</keyword>
<evidence type="ECO:0000256" key="3">
    <source>
        <dbReference type="ARBA" id="ARBA00022514"/>
    </source>
</evidence>
<feature type="compositionally biased region" description="Low complexity" evidence="9">
    <location>
        <begin position="1"/>
        <end position="18"/>
    </location>
</feature>
<keyword evidence="10" id="KW-0472">Membrane</keyword>
<dbReference type="OrthoDB" id="9824656at2759"/>
<sequence>MVLSLLSSQSSSCDVLDSPHSSRTGSSFTPAILSVSSATSPLAFLFALLVALLILRLRSTCSLGCDLPQTYGMGNRRAMILLGQMRRISPFSCMKDRNNFGFPQEEFNGNQAQKAQASSVLHEMTQQIYNLFSTKASSAAWEKTLLHKLCTGLSQQLKELEACLTQEVGEERPLLMRGDSTLAVRNYFHRITLYLREKKYSPCSWEVVRGEIMRSFSLSANLQKRLRNEE</sequence>
<organism evidence="12">
    <name type="scientific">Castor canadensis</name>
    <name type="common">American beaver</name>
    <dbReference type="NCBI Taxonomy" id="51338"/>
    <lineage>
        <taxon>Eukaryota</taxon>
        <taxon>Metazoa</taxon>
        <taxon>Chordata</taxon>
        <taxon>Craniata</taxon>
        <taxon>Vertebrata</taxon>
        <taxon>Euteleostomi</taxon>
        <taxon>Mammalia</taxon>
        <taxon>Eutheria</taxon>
        <taxon>Euarchontoglires</taxon>
        <taxon>Glires</taxon>
        <taxon>Rodentia</taxon>
        <taxon>Castorimorpha</taxon>
        <taxon>Castoridae</taxon>
        <taxon>Castor</taxon>
    </lineage>
</organism>
<reference evidence="12" key="1">
    <citation type="submission" date="2025-08" db="UniProtKB">
        <authorList>
            <consortium name="RefSeq"/>
        </authorList>
    </citation>
    <scope>IDENTIFICATION</scope>
    <source>
        <tissue evidence="12">Leukocyte</tissue>
    </source>
</reference>
<evidence type="ECO:0000256" key="6">
    <source>
        <dbReference type="ARBA" id="ARBA00023118"/>
    </source>
</evidence>
<dbReference type="FunFam" id="1.20.1250.10:FF:000001">
    <property type="entry name" value="Interferon alpha"/>
    <property type="match status" value="1"/>
</dbReference>
<keyword evidence="3 8" id="KW-0202">Cytokine</keyword>
<dbReference type="InterPro" id="IPR000471">
    <property type="entry name" value="Interferon_alpha/beta/delta"/>
</dbReference>
<evidence type="ECO:0000256" key="10">
    <source>
        <dbReference type="SAM" id="Phobius"/>
    </source>
</evidence>
<evidence type="ECO:0000256" key="4">
    <source>
        <dbReference type="ARBA" id="ARBA00022525"/>
    </source>
</evidence>
<keyword evidence="11" id="KW-1185">Reference proteome</keyword>
<dbReference type="GO" id="GO:0005126">
    <property type="term" value="F:cytokine receptor binding"/>
    <property type="evidence" value="ECO:0007669"/>
    <property type="project" value="InterPro"/>
</dbReference>
<dbReference type="GO" id="GO:0051607">
    <property type="term" value="P:defense response to virus"/>
    <property type="evidence" value="ECO:0007669"/>
    <property type="project" value="UniProtKB-KW"/>
</dbReference>
<dbReference type="InterPro" id="IPR009079">
    <property type="entry name" value="4_helix_cytokine-like_core"/>
</dbReference>
<dbReference type="SUPFAM" id="SSF47266">
    <property type="entry name" value="4-helical cytokines"/>
    <property type="match status" value="1"/>
</dbReference>
<proteinExistence type="inferred from homology"/>
<dbReference type="PRINTS" id="PR00266">
    <property type="entry name" value="INTERFERONAB"/>
</dbReference>
<comment type="similarity">
    <text evidence="2 8">Belongs to the alpha/beta interferon family.</text>
</comment>
<feature type="transmembrane region" description="Helical" evidence="10">
    <location>
        <begin position="28"/>
        <end position="55"/>
    </location>
</feature>
<keyword evidence="7" id="KW-1015">Disulfide bond</keyword>
<dbReference type="PANTHER" id="PTHR11691">
    <property type="entry name" value="TYPE I INTERFERON"/>
    <property type="match status" value="1"/>
</dbReference>
<protein>
    <submittedName>
        <fullName evidence="12">Interferon alpha-21-like</fullName>
    </submittedName>
</protein>
<keyword evidence="10" id="KW-0812">Transmembrane</keyword>
<dbReference type="RefSeq" id="XP_020026194.1">
    <property type="nucleotide sequence ID" value="XM_020170605.1"/>
</dbReference>
<dbReference type="KEGG" id="ccan:109690928"/>
<dbReference type="AlphaFoldDB" id="A0A8B7V579"/>
<evidence type="ECO:0000256" key="8">
    <source>
        <dbReference type="RuleBase" id="RU000436"/>
    </source>
</evidence>
<dbReference type="Gene3D" id="1.20.1250.10">
    <property type="match status" value="1"/>
</dbReference>
<keyword evidence="10" id="KW-1133">Transmembrane helix</keyword>
<evidence type="ECO:0000313" key="12">
    <source>
        <dbReference type="RefSeq" id="XP_020026194.1"/>
    </source>
</evidence>
<evidence type="ECO:0000256" key="2">
    <source>
        <dbReference type="ARBA" id="ARBA00011033"/>
    </source>
</evidence>
<dbReference type="Proteomes" id="UP001732720">
    <property type="component" value="Chromosome 13"/>
</dbReference>
<name>A0A8B7V579_CASCN</name>
<dbReference type="GO" id="GO:0005125">
    <property type="term" value="F:cytokine activity"/>
    <property type="evidence" value="ECO:0007669"/>
    <property type="project" value="UniProtKB-KW"/>
</dbReference>
<keyword evidence="4" id="KW-0964">Secreted</keyword>
<evidence type="ECO:0000256" key="9">
    <source>
        <dbReference type="SAM" id="MobiDB-lite"/>
    </source>
</evidence>